<feature type="region of interest" description="Disordered" evidence="1">
    <location>
        <begin position="1"/>
        <end position="23"/>
    </location>
</feature>
<dbReference type="GO" id="GO:0005524">
    <property type="term" value="F:ATP binding"/>
    <property type="evidence" value="ECO:0007669"/>
    <property type="project" value="InterPro"/>
</dbReference>
<dbReference type="GO" id="GO:0016887">
    <property type="term" value="F:ATP hydrolysis activity"/>
    <property type="evidence" value="ECO:0007669"/>
    <property type="project" value="InterPro"/>
</dbReference>
<evidence type="ECO:0000256" key="1">
    <source>
        <dbReference type="SAM" id="MobiDB-lite"/>
    </source>
</evidence>
<evidence type="ECO:0000313" key="4">
    <source>
        <dbReference type="EMBL" id="KKY17012.1"/>
    </source>
</evidence>
<reference evidence="4 5" key="2">
    <citation type="submission" date="2015-05" db="EMBL/GenBank/DDBJ databases">
        <authorList>
            <person name="Morales-Cruz A."/>
            <person name="Amrine K.C."/>
            <person name="Cantu D."/>
        </authorList>
    </citation>
    <scope>NUCLEOTIDE SEQUENCE [LARGE SCALE GENOMIC DNA]</scope>
    <source>
        <strain evidence="4">UCRPC4</strain>
    </source>
</reference>
<dbReference type="Pfam" id="PF00004">
    <property type="entry name" value="AAA"/>
    <property type="match status" value="1"/>
</dbReference>
<evidence type="ECO:0000313" key="5">
    <source>
        <dbReference type="Proteomes" id="UP000053317"/>
    </source>
</evidence>
<keyword evidence="5" id="KW-1185">Reference proteome</keyword>
<sequence>MDDAGKDGKSDDNATSDSPEVVAGMKPETKILYEGHPKCTCCVNWVEKLPKATIDSINASKAAREFALIVRQKREKSALEGELKMDSIVARSRCEGELKAHVDLLYDVLRDQIETDIKTSSDLLEHKVVTFDYLWTLFSPGDLNVCRQDGQDSVCVVTQADYHRDPESQGGEKITAYVVFGKYIDVGRLGLGYATSILAIQRFSRTIPISDMLFRDAQDRSNDSPVLVIPAKERPDFETLKTTLIERGKKFEELQGYHFKQYDADVIVRTQSMQKEIAVKHRVRVVVDAEAFENHKFAYQTSLLPLDADILAMDNVDPDSVKPIVYDDDAFLNTERKIQKRLDTIKREQRPLSNDELLLCSSKVKGFILKTKTWAEFFVAHIEDINFHKDAFHSMVLPENYKDLISSFVTRHLSKKSGFDDIIPGKVAEEMQAPLYTLGAGELGSEADAVDETLENVFDLCTRWKAVLLLDEADVFLEQRTLSDMERNKIVSVFLRVLEYYEGLMFMTTNRVSAFDAAFRSRIHINMDYPPLNHSGRKAVWSKFRKLPAVNSMITDDEISALAEKTMNGREIKNSIKIASLLAEQKHEELNMAHIKTVLMVNGFGTEGGYVLENDFRVASGF</sequence>
<dbReference type="InterPro" id="IPR003959">
    <property type="entry name" value="ATPase_AAA_core"/>
</dbReference>
<protein>
    <submittedName>
        <fullName evidence="4">Putative atpase aaa+ type core</fullName>
    </submittedName>
</protein>
<feature type="domain" description="ATPase AAA-type core" evidence="2">
    <location>
        <begin position="427"/>
        <end position="527"/>
    </location>
</feature>
<dbReference type="PANTHER" id="PTHR46411">
    <property type="entry name" value="FAMILY ATPASE, PUTATIVE-RELATED"/>
    <property type="match status" value="1"/>
</dbReference>
<dbReference type="InterPro" id="IPR054289">
    <property type="entry name" value="DUF7025"/>
</dbReference>
<dbReference type="Gene3D" id="3.40.50.300">
    <property type="entry name" value="P-loop containing nucleotide triphosphate hydrolases"/>
    <property type="match status" value="1"/>
</dbReference>
<dbReference type="SUPFAM" id="SSF52540">
    <property type="entry name" value="P-loop containing nucleoside triphosphate hydrolases"/>
    <property type="match status" value="1"/>
</dbReference>
<proteinExistence type="predicted"/>
<dbReference type="EMBL" id="LCWF01000150">
    <property type="protein sequence ID" value="KKY17012.1"/>
    <property type="molecule type" value="Genomic_DNA"/>
</dbReference>
<feature type="compositionally biased region" description="Basic and acidic residues" evidence="1">
    <location>
        <begin position="1"/>
        <end position="12"/>
    </location>
</feature>
<name>A0A0G2E1T4_PHACM</name>
<dbReference type="PANTHER" id="PTHR46411:SF3">
    <property type="entry name" value="AAA+ ATPASE DOMAIN-CONTAINING PROTEIN"/>
    <property type="match status" value="1"/>
</dbReference>
<dbReference type="InterPro" id="IPR027417">
    <property type="entry name" value="P-loop_NTPase"/>
</dbReference>
<accession>A0A0G2E1T4</accession>
<reference evidence="4 5" key="1">
    <citation type="submission" date="2015-05" db="EMBL/GenBank/DDBJ databases">
        <title>Distinctive expansion of gene families associated with plant cell wall degradation and secondary metabolism in the genomes of grapevine trunk pathogens.</title>
        <authorList>
            <person name="Lawrence D.P."/>
            <person name="Travadon R."/>
            <person name="Rolshausen P.E."/>
            <person name="Baumgartner K."/>
        </authorList>
    </citation>
    <scope>NUCLEOTIDE SEQUENCE [LARGE SCALE GENOMIC DNA]</scope>
    <source>
        <strain evidence="4">UCRPC4</strain>
    </source>
</reference>
<organism evidence="4 5">
    <name type="scientific">Phaeomoniella chlamydospora</name>
    <name type="common">Phaeoacremonium chlamydosporum</name>
    <dbReference type="NCBI Taxonomy" id="158046"/>
    <lineage>
        <taxon>Eukaryota</taxon>
        <taxon>Fungi</taxon>
        <taxon>Dikarya</taxon>
        <taxon>Ascomycota</taxon>
        <taxon>Pezizomycotina</taxon>
        <taxon>Eurotiomycetes</taxon>
        <taxon>Chaetothyriomycetidae</taxon>
        <taxon>Phaeomoniellales</taxon>
        <taxon>Phaeomoniellaceae</taxon>
        <taxon>Phaeomoniella</taxon>
    </lineage>
</organism>
<evidence type="ECO:0000259" key="3">
    <source>
        <dbReference type="Pfam" id="PF22942"/>
    </source>
</evidence>
<feature type="domain" description="DUF7025" evidence="3">
    <location>
        <begin position="121"/>
        <end position="212"/>
    </location>
</feature>
<comment type="caution">
    <text evidence="4">The sequence shown here is derived from an EMBL/GenBank/DDBJ whole genome shotgun (WGS) entry which is preliminary data.</text>
</comment>
<dbReference type="OrthoDB" id="10042665at2759"/>
<gene>
    <name evidence="4" type="ORF">UCRPC4_g05737</name>
</gene>
<dbReference type="Proteomes" id="UP000053317">
    <property type="component" value="Unassembled WGS sequence"/>
</dbReference>
<dbReference type="AlphaFoldDB" id="A0A0G2E1T4"/>
<evidence type="ECO:0000259" key="2">
    <source>
        <dbReference type="Pfam" id="PF00004"/>
    </source>
</evidence>
<dbReference type="Pfam" id="PF22942">
    <property type="entry name" value="DUF7025"/>
    <property type="match status" value="1"/>
</dbReference>